<keyword evidence="3" id="KW-1185">Reference proteome</keyword>
<protein>
    <submittedName>
        <fullName evidence="2">Uncharacterized protein</fullName>
    </submittedName>
</protein>
<dbReference type="EMBL" id="JAEHOD010000009">
    <property type="protein sequence ID" value="KAG2451043.1"/>
    <property type="molecule type" value="Genomic_DNA"/>
</dbReference>
<sequence>MTATSRTAAAGFALRAAVVAIAVLAACPPLALAVRPFQVAARVLGSDSSAQQQVTVVRRSMIGKPVQSCPIQPSAKCSGFFSTCAVFTCAKNTTTNGYDVTMSLTGAGCKGGT</sequence>
<feature type="chain" id="PRO_5033047169" evidence="1">
    <location>
        <begin position="34"/>
        <end position="113"/>
    </location>
</feature>
<dbReference type="Proteomes" id="UP000613740">
    <property type="component" value="Unassembled WGS sequence"/>
</dbReference>
<evidence type="ECO:0000256" key="1">
    <source>
        <dbReference type="SAM" id="SignalP"/>
    </source>
</evidence>
<feature type="signal peptide" evidence="1">
    <location>
        <begin position="1"/>
        <end position="33"/>
    </location>
</feature>
<organism evidence="2 3">
    <name type="scientific">Chlamydomonas schloesseri</name>
    <dbReference type="NCBI Taxonomy" id="2026947"/>
    <lineage>
        <taxon>Eukaryota</taxon>
        <taxon>Viridiplantae</taxon>
        <taxon>Chlorophyta</taxon>
        <taxon>core chlorophytes</taxon>
        <taxon>Chlorophyceae</taxon>
        <taxon>CS clade</taxon>
        <taxon>Chlamydomonadales</taxon>
        <taxon>Chlamydomonadaceae</taxon>
        <taxon>Chlamydomonas</taxon>
    </lineage>
</organism>
<accession>A0A836B8X9</accession>
<dbReference type="PROSITE" id="PS51257">
    <property type="entry name" value="PROKAR_LIPOPROTEIN"/>
    <property type="match status" value="1"/>
</dbReference>
<evidence type="ECO:0000313" key="2">
    <source>
        <dbReference type="EMBL" id="KAG2451043.1"/>
    </source>
</evidence>
<dbReference type="AlphaFoldDB" id="A0A836B8X9"/>
<evidence type="ECO:0000313" key="3">
    <source>
        <dbReference type="Proteomes" id="UP000613740"/>
    </source>
</evidence>
<keyword evidence="1" id="KW-0732">Signal</keyword>
<gene>
    <name evidence="2" type="ORF">HYH02_004312</name>
</gene>
<reference evidence="2" key="1">
    <citation type="journal article" date="2020" name="bioRxiv">
        <title>Comparative genomics of Chlamydomonas.</title>
        <authorList>
            <person name="Craig R.J."/>
            <person name="Hasan A.R."/>
            <person name="Ness R.W."/>
            <person name="Keightley P.D."/>
        </authorList>
    </citation>
    <scope>NUCLEOTIDE SEQUENCE</scope>
    <source>
        <strain evidence="2">CCAP 11/173</strain>
    </source>
</reference>
<proteinExistence type="predicted"/>
<comment type="caution">
    <text evidence="2">The sequence shown here is derived from an EMBL/GenBank/DDBJ whole genome shotgun (WGS) entry which is preliminary data.</text>
</comment>
<name>A0A836B8X9_9CHLO</name>